<dbReference type="VEuPathDB" id="FungiDB:SPRG_16837"/>
<dbReference type="RefSeq" id="XP_012211569.1">
    <property type="nucleotide sequence ID" value="XM_012356179.1"/>
</dbReference>
<proteinExistence type="predicted"/>
<dbReference type="EMBL" id="KK583581">
    <property type="protein sequence ID" value="KDO17726.1"/>
    <property type="molecule type" value="Genomic_DNA"/>
</dbReference>
<feature type="non-terminal residue" evidence="1">
    <location>
        <position position="50"/>
    </location>
</feature>
<dbReference type="AlphaFoldDB" id="A0A067BTX9"/>
<reference evidence="1 2" key="1">
    <citation type="journal article" date="2013" name="PLoS Genet.">
        <title>Distinctive expansion of potential virulence genes in the genome of the oomycete fish pathogen Saprolegnia parasitica.</title>
        <authorList>
            <person name="Jiang R.H."/>
            <person name="de Bruijn I."/>
            <person name="Haas B.J."/>
            <person name="Belmonte R."/>
            <person name="Lobach L."/>
            <person name="Christie J."/>
            <person name="van den Ackerveken G."/>
            <person name="Bottin A."/>
            <person name="Bulone V."/>
            <person name="Diaz-Moreno S.M."/>
            <person name="Dumas B."/>
            <person name="Fan L."/>
            <person name="Gaulin E."/>
            <person name="Govers F."/>
            <person name="Grenville-Briggs L.J."/>
            <person name="Horner N.R."/>
            <person name="Levin J.Z."/>
            <person name="Mammella M."/>
            <person name="Meijer H.J."/>
            <person name="Morris P."/>
            <person name="Nusbaum C."/>
            <person name="Oome S."/>
            <person name="Phillips A.J."/>
            <person name="van Rooyen D."/>
            <person name="Rzeszutek E."/>
            <person name="Saraiva M."/>
            <person name="Secombes C.J."/>
            <person name="Seidl M.F."/>
            <person name="Snel B."/>
            <person name="Stassen J.H."/>
            <person name="Sykes S."/>
            <person name="Tripathy S."/>
            <person name="van den Berg H."/>
            <person name="Vega-Arreguin J.C."/>
            <person name="Wawra S."/>
            <person name="Young S.K."/>
            <person name="Zeng Q."/>
            <person name="Dieguez-Uribeondo J."/>
            <person name="Russ C."/>
            <person name="Tyler B.M."/>
            <person name="van West P."/>
        </authorList>
    </citation>
    <scope>NUCLEOTIDE SEQUENCE [LARGE SCALE GENOMIC DNA]</scope>
    <source>
        <strain evidence="1 2">CBS 223.65</strain>
    </source>
</reference>
<organism evidence="1 2">
    <name type="scientific">Saprolegnia parasitica (strain CBS 223.65)</name>
    <dbReference type="NCBI Taxonomy" id="695850"/>
    <lineage>
        <taxon>Eukaryota</taxon>
        <taxon>Sar</taxon>
        <taxon>Stramenopiles</taxon>
        <taxon>Oomycota</taxon>
        <taxon>Saprolegniomycetes</taxon>
        <taxon>Saprolegniales</taxon>
        <taxon>Saprolegniaceae</taxon>
        <taxon>Saprolegnia</taxon>
    </lineage>
</organism>
<dbReference type="Proteomes" id="UP000030745">
    <property type="component" value="Unassembled WGS sequence"/>
</dbReference>
<evidence type="ECO:0000313" key="2">
    <source>
        <dbReference type="Proteomes" id="UP000030745"/>
    </source>
</evidence>
<gene>
    <name evidence="1" type="ORF">SPRG_16837</name>
</gene>
<protein>
    <submittedName>
        <fullName evidence="1">Uncharacterized protein</fullName>
    </submittedName>
</protein>
<sequence>MQRTRPRRITPLGIPLLKAHVGSWSLAGGLHEVVALAQPTAPQVHLVAAV</sequence>
<name>A0A067BTX9_SAPPC</name>
<dbReference type="KEGG" id="spar:SPRG_16837"/>
<keyword evidence="2" id="KW-1185">Reference proteome</keyword>
<dbReference type="GeneID" id="24138428"/>
<accession>A0A067BTX9</accession>
<evidence type="ECO:0000313" key="1">
    <source>
        <dbReference type="EMBL" id="KDO17726.1"/>
    </source>
</evidence>